<accession>A0ABQ6F5I9</accession>
<evidence type="ECO:0000313" key="2">
    <source>
        <dbReference type="Proteomes" id="UP001157167"/>
    </source>
</evidence>
<protein>
    <submittedName>
        <fullName evidence="1">Uncharacterized protein</fullName>
    </submittedName>
</protein>
<sequence>MDANATNHGLEVSRAPHGRGITAYIVPDDATLFEIAKEVADKGLRLASNFSRFVICREIPPSFHEVVIDLAELEKMQKEAA</sequence>
<name>A0ABQ6F5I9_9RHOO</name>
<dbReference type="EMBL" id="BSPX01000002">
    <property type="protein sequence ID" value="GLT20812.1"/>
    <property type="molecule type" value="Genomic_DNA"/>
</dbReference>
<gene>
    <name evidence="1" type="ORF">GCM10007933_02640</name>
</gene>
<keyword evidence="2" id="KW-1185">Reference proteome</keyword>
<evidence type="ECO:0000313" key="1">
    <source>
        <dbReference type="EMBL" id="GLT20812.1"/>
    </source>
</evidence>
<proteinExistence type="predicted"/>
<organism evidence="1 2">
    <name type="scientific">Zoogloea oryzae</name>
    <dbReference type="NCBI Taxonomy" id="310767"/>
    <lineage>
        <taxon>Bacteria</taxon>
        <taxon>Pseudomonadati</taxon>
        <taxon>Pseudomonadota</taxon>
        <taxon>Betaproteobacteria</taxon>
        <taxon>Rhodocyclales</taxon>
        <taxon>Zoogloeaceae</taxon>
        <taxon>Zoogloea</taxon>
    </lineage>
</organism>
<dbReference type="Proteomes" id="UP001157167">
    <property type="component" value="Unassembled WGS sequence"/>
</dbReference>
<dbReference type="RefSeq" id="WP_284186402.1">
    <property type="nucleotide sequence ID" value="NZ_BSPX01000002.1"/>
</dbReference>
<reference evidence="2" key="1">
    <citation type="journal article" date="2019" name="Int. J. Syst. Evol. Microbiol.">
        <title>The Global Catalogue of Microorganisms (GCM) 10K type strain sequencing project: providing services to taxonomists for standard genome sequencing and annotation.</title>
        <authorList>
            <consortium name="The Broad Institute Genomics Platform"/>
            <consortium name="The Broad Institute Genome Sequencing Center for Infectious Disease"/>
            <person name="Wu L."/>
            <person name="Ma J."/>
        </authorList>
    </citation>
    <scope>NUCLEOTIDE SEQUENCE [LARGE SCALE GENOMIC DNA]</scope>
    <source>
        <strain evidence="2">NBRC 102407</strain>
    </source>
</reference>
<comment type="caution">
    <text evidence="1">The sequence shown here is derived from an EMBL/GenBank/DDBJ whole genome shotgun (WGS) entry which is preliminary data.</text>
</comment>